<dbReference type="CDD" id="cd02603">
    <property type="entry name" value="HAD_sEH-N_like"/>
    <property type="match status" value="1"/>
</dbReference>
<dbReference type="SFLD" id="SFLDG01129">
    <property type="entry name" value="C1.5:_HAD__Beta-PGM__Phosphata"/>
    <property type="match status" value="1"/>
</dbReference>
<evidence type="ECO:0000313" key="2">
    <source>
        <dbReference type="Proteomes" id="UP000806285"/>
    </source>
</evidence>
<dbReference type="InterPro" id="IPR006439">
    <property type="entry name" value="HAD-SF_hydro_IA"/>
</dbReference>
<dbReference type="SFLD" id="SFLDS00003">
    <property type="entry name" value="Haloacid_Dehalogenase"/>
    <property type="match status" value="1"/>
</dbReference>
<protein>
    <submittedName>
        <fullName evidence="1">HAD family phosphatase</fullName>
    </submittedName>
</protein>
<name>A0ABR9S0G7_9BURK</name>
<dbReference type="Pfam" id="PF00702">
    <property type="entry name" value="Hydrolase"/>
    <property type="match status" value="1"/>
</dbReference>
<comment type="caution">
    <text evidence="1">The sequence shown here is derived from an EMBL/GenBank/DDBJ whole genome shotgun (WGS) entry which is preliminary data.</text>
</comment>
<dbReference type="Proteomes" id="UP000806285">
    <property type="component" value="Unassembled WGS sequence"/>
</dbReference>
<dbReference type="PANTHER" id="PTHR43611:SF3">
    <property type="entry name" value="FLAVIN MONONUCLEOTIDE HYDROLASE 1, CHLOROPLATIC"/>
    <property type="match status" value="1"/>
</dbReference>
<dbReference type="PANTHER" id="PTHR43611">
    <property type="entry name" value="ALPHA-D-GLUCOSE 1-PHOSPHATE PHOSPHATASE"/>
    <property type="match status" value="1"/>
</dbReference>
<evidence type="ECO:0000313" key="1">
    <source>
        <dbReference type="EMBL" id="MBE7367011.1"/>
    </source>
</evidence>
<reference evidence="1 2" key="1">
    <citation type="submission" date="2020-10" db="EMBL/GenBank/DDBJ databases">
        <title>Ramlibacter sp. HM2 16S ribosomal RNA gene Genome sequencing and assembly.</title>
        <authorList>
            <person name="Kang M."/>
        </authorList>
    </citation>
    <scope>NUCLEOTIDE SEQUENCE [LARGE SCALE GENOMIC DNA]</scope>
    <source>
        <strain evidence="1 2">HM2</strain>
    </source>
</reference>
<sequence length="211" mass="23021">MPPPPVPARAVLFDLGGVVLDIDFGRALAAWQRHSRLAPDALRERFGFDEPYERHETGALPAEGYFAHLRELLELDCDAAAVQAGFNAILVGEIAETAGLLERVRVPCYAISNTNAVHLAEMERIVPQLLRRFTRVFASHEIGHRKPHPESFRHVLHEIGLPPPEVLLFDDLRANVDGARAGGLQAVLVTTPADVRAALEERGLLGAASAP</sequence>
<dbReference type="NCBIfam" id="TIGR01509">
    <property type="entry name" value="HAD-SF-IA-v3"/>
    <property type="match status" value="1"/>
</dbReference>
<dbReference type="InterPro" id="IPR036412">
    <property type="entry name" value="HAD-like_sf"/>
</dbReference>
<dbReference type="Gene3D" id="3.40.50.1000">
    <property type="entry name" value="HAD superfamily/HAD-like"/>
    <property type="match status" value="1"/>
</dbReference>
<dbReference type="Gene3D" id="1.10.150.240">
    <property type="entry name" value="Putative phosphatase, domain 2"/>
    <property type="match status" value="1"/>
</dbReference>
<proteinExistence type="predicted"/>
<dbReference type="PRINTS" id="PR00413">
    <property type="entry name" value="HADHALOGNASE"/>
</dbReference>
<dbReference type="RefSeq" id="WP_193675653.1">
    <property type="nucleotide sequence ID" value="NZ_JADDIV010000002.1"/>
</dbReference>
<organism evidence="1 2">
    <name type="scientific">Ramlibacter pallidus</name>
    <dbReference type="NCBI Taxonomy" id="2780087"/>
    <lineage>
        <taxon>Bacteria</taxon>
        <taxon>Pseudomonadati</taxon>
        <taxon>Pseudomonadota</taxon>
        <taxon>Betaproteobacteria</taxon>
        <taxon>Burkholderiales</taxon>
        <taxon>Comamonadaceae</taxon>
        <taxon>Ramlibacter</taxon>
    </lineage>
</organism>
<accession>A0ABR9S0G7</accession>
<dbReference type="InterPro" id="IPR023198">
    <property type="entry name" value="PGP-like_dom2"/>
</dbReference>
<keyword evidence="2" id="KW-1185">Reference proteome</keyword>
<dbReference type="SUPFAM" id="SSF56784">
    <property type="entry name" value="HAD-like"/>
    <property type="match status" value="1"/>
</dbReference>
<dbReference type="EMBL" id="JADDIV010000002">
    <property type="protein sequence ID" value="MBE7367011.1"/>
    <property type="molecule type" value="Genomic_DNA"/>
</dbReference>
<dbReference type="InterPro" id="IPR023214">
    <property type="entry name" value="HAD_sf"/>
</dbReference>
<gene>
    <name evidence="1" type="ORF">IM787_05525</name>
</gene>